<keyword evidence="2" id="KW-0808">Transferase</keyword>
<dbReference type="InterPro" id="IPR041698">
    <property type="entry name" value="Methyltransf_25"/>
</dbReference>
<evidence type="ECO:0000313" key="4">
    <source>
        <dbReference type="EMBL" id="BDY11891.1"/>
    </source>
</evidence>
<keyword evidence="5" id="KW-1185">Reference proteome</keyword>
<dbReference type="PANTHER" id="PTHR43861">
    <property type="entry name" value="TRANS-ACONITATE 2-METHYLTRANSFERASE-RELATED"/>
    <property type="match status" value="1"/>
</dbReference>
<feature type="domain" description="Methyltransferase" evidence="3">
    <location>
        <begin position="54"/>
        <end position="150"/>
    </location>
</feature>
<evidence type="ECO:0000259" key="3">
    <source>
        <dbReference type="Pfam" id="PF13649"/>
    </source>
</evidence>
<protein>
    <recommendedName>
        <fullName evidence="3">Methyltransferase domain-containing protein</fullName>
    </recommendedName>
</protein>
<dbReference type="SUPFAM" id="SSF53335">
    <property type="entry name" value="S-adenosyl-L-methionine-dependent methyltransferases"/>
    <property type="match status" value="1"/>
</dbReference>
<sequence length="220" mass="25596">MSEKEFRQEDSKVEVKGFEARYYDRLMDIITLGWYPKFIRKAIADIGLKPGECVLDFGAGTGRNALLMHEHIGDSGKITALEIGPEMQAQFKKNTAPYPNIELVDRRIDGPLPYENEYDVVFISFVLHGFVQELRGRIIQNAVRALKPGGRFAILDYNNFNVDEAAWYVRYAIRKVECPLAEDFIDRDTQAMLRPFGFDRFEERFYFKNYLRLLKAYKPS</sequence>
<dbReference type="EMBL" id="AP027370">
    <property type="protein sequence ID" value="BDY11891.1"/>
    <property type="molecule type" value="Genomic_DNA"/>
</dbReference>
<evidence type="ECO:0000256" key="2">
    <source>
        <dbReference type="ARBA" id="ARBA00022679"/>
    </source>
</evidence>
<evidence type="ECO:0000313" key="5">
    <source>
        <dbReference type="Proteomes" id="UP001321445"/>
    </source>
</evidence>
<dbReference type="PANTHER" id="PTHR43861:SF1">
    <property type="entry name" value="TRANS-ACONITATE 2-METHYLTRANSFERASE"/>
    <property type="match status" value="1"/>
</dbReference>
<dbReference type="CDD" id="cd02440">
    <property type="entry name" value="AdoMet_MTases"/>
    <property type="match status" value="1"/>
</dbReference>
<accession>A0ABN6WSA5</accession>
<gene>
    <name evidence="4" type="ORF">HCR_02030</name>
</gene>
<organism evidence="4 5">
    <name type="scientific">Hydrogenimonas cancrithermarum</name>
    <dbReference type="NCBI Taxonomy" id="2993563"/>
    <lineage>
        <taxon>Bacteria</taxon>
        <taxon>Pseudomonadati</taxon>
        <taxon>Campylobacterota</taxon>
        <taxon>Epsilonproteobacteria</taxon>
        <taxon>Campylobacterales</taxon>
        <taxon>Hydrogenimonadaceae</taxon>
        <taxon>Hydrogenimonas</taxon>
    </lineage>
</organism>
<evidence type="ECO:0000256" key="1">
    <source>
        <dbReference type="ARBA" id="ARBA00022603"/>
    </source>
</evidence>
<dbReference type="RefSeq" id="WP_286337105.1">
    <property type="nucleotide sequence ID" value="NZ_AP027370.1"/>
</dbReference>
<name>A0ABN6WSA5_9BACT</name>
<reference evidence="4 5" key="1">
    <citation type="submission" date="2023-03" db="EMBL/GenBank/DDBJ databases">
        <title>Description of Hydrogenimonas sp. ISO32.</title>
        <authorList>
            <person name="Mino S."/>
            <person name="Fukazawa S."/>
            <person name="Sawabe T."/>
        </authorList>
    </citation>
    <scope>NUCLEOTIDE SEQUENCE [LARGE SCALE GENOMIC DNA]</scope>
    <source>
        <strain evidence="4 5">ISO32</strain>
    </source>
</reference>
<dbReference type="Proteomes" id="UP001321445">
    <property type="component" value="Chromosome"/>
</dbReference>
<dbReference type="Pfam" id="PF13649">
    <property type="entry name" value="Methyltransf_25"/>
    <property type="match status" value="1"/>
</dbReference>
<dbReference type="InterPro" id="IPR029063">
    <property type="entry name" value="SAM-dependent_MTases_sf"/>
</dbReference>
<keyword evidence="1" id="KW-0489">Methyltransferase</keyword>
<proteinExistence type="predicted"/>
<dbReference type="Gene3D" id="3.40.50.150">
    <property type="entry name" value="Vaccinia Virus protein VP39"/>
    <property type="match status" value="1"/>
</dbReference>